<feature type="coiled-coil region" evidence="12">
    <location>
        <begin position="326"/>
        <end position="360"/>
    </location>
</feature>
<evidence type="ECO:0000256" key="13">
    <source>
        <dbReference type="SAM" id="MobiDB-lite"/>
    </source>
</evidence>
<keyword evidence="16" id="KW-1185">Reference proteome</keyword>
<dbReference type="RefSeq" id="XP_002546049.1">
    <property type="nucleotide sequence ID" value="XM_002546003.1"/>
</dbReference>
<dbReference type="FunFam" id="1.10.418.30:FF:000001">
    <property type="entry name" value="Probable kinetochore protein ndc80"/>
    <property type="match status" value="1"/>
</dbReference>
<evidence type="ECO:0000256" key="8">
    <source>
        <dbReference type="ARBA" id="ARBA00023242"/>
    </source>
</evidence>
<dbReference type="OrthoDB" id="7459479at2759"/>
<evidence type="ECO:0000256" key="10">
    <source>
        <dbReference type="ARBA" id="ARBA00023328"/>
    </source>
</evidence>
<organism evidence="15 16">
    <name type="scientific">Candida tropicalis (strain ATCC MYA-3404 / T1)</name>
    <name type="common">Yeast</name>
    <dbReference type="NCBI Taxonomy" id="294747"/>
    <lineage>
        <taxon>Eukaryota</taxon>
        <taxon>Fungi</taxon>
        <taxon>Dikarya</taxon>
        <taxon>Ascomycota</taxon>
        <taxon>Saccharomycotina</taxon>
        <taxon>Pichiomycetes</taxon>
        <taxon>Debaryomycetaceae</taxon>
        <taxon>Candida/Lodderomyces clade</taxon>
        <taxon>Candida</taxon>
    </lineage>
</organism>
<evidence type="ECO:0000256" key="1">
    <source>
        <dbReference type="ARBA" id="ARBA00007050"/>
    </source>
</evidence>
<dbReference type="Proteomes" id="UP000002037">
    <property type="component" value="Unassembled WGS sequence"/>
</dbReference>
<keyword evidence="3 11" id="KW-0158">Chromosome</keyword>
<comment type="similarity">
    <text evidence="1 11">Belongs to the NDC80/HEC1 family.</text>
</comment>
<evidence type="ECO:0000313" key="15">
    <source>
        <dbReference type="EMBL" id="EER36091.1"/>
    </source>
</evidence>
<evidence type="ECO:0000256" key="5">
    <source>
        <dbReference type="ARBA" id="ARBA00022776"/>
    </source>
</evidence>
<dbReference type="InterPro" id="IPR005550">
    <property type="entry name" value="Kinetochore_Ndc80"/>
</dbReference>
<dbReference type="EMBL" id="GG692395">
    <property type="protein sequence ID" value="EER36091.1"/>
    <property type="molecule type" value="Genomic_DNA"/>
</dbReference>
<evidence type="ECO:0000256" key="11">
    <source>
        <dbReference type="RuleBase" id="RU368072"/>
    </source>
</evidence>
<keyword evidence="5 11" id="KW-0498">Mitosis</keyword>
<keyword evidence="10 11" id="KW-0137">Centromere</keyword>
<dbReference type="eggNOG" id="KOG0995">
    <property type="taxonomic scope" value="Eukaryota"/>
</dbReference>
<dbReference type="GO" id="GO:0031262">
    <property type="term" value="C:Ndc80 complex"/>
    <property type="evidence" value="ECO:0007669"/>
    <property type="project" value="UniProtKB-UniRule"/>
</dbReference>
<reference evidence="15 16" key="1">
    <citation type="journal article" date="2009" name="Nature">
        <title>Evolution of pathogenicity and sexual reproduction in eight Candida genomes.</title>
        <authorList>
            <person name="Butler G."/>
            <person name="Rasmussen M.D."/>
            <person name="Lin M.F."/>
            <person name="Santos M.A."/>
            <person name="Sakthikumar S."/>
            <person name="Munro C.A."/>
            <person name="Rheinbay E."/>
            <person name="Grabherr M."/>
            <person name="Forche A."/>
            <person name="Reedy J.L."/>
            <person name="Agrafioti I."/>
            <person name="Arnaud M.B."/>
            <person name="Bates S."/>
            <person name="Brown A.J."/>
            <person name="Brunke S."/>
            <person name="Costanzo M.C."/>
            <person name="Fitzpatrick D.A."/>
            <person name="de Groot P.W."/>
            <person name="Harris D."/>
            <person name="Hoyer L.L."/>
            <person name="Hube B."/>
            <person name="Klis F.M."/>
            <person name="Kodira C."/>
            <person name="Lennard N."/>
            <person name="Logue M.E."/>
            <person name="Martin R."/>
            <person name="Neiman A.M."/>
            <person name="Nikolaou E."/>
            <person name="Quail M.A."/>
            <person name="Quinn J."/>
            <person name="Santos M.C."/>
            <person name="Schmitzberger F.F."/>
            <person name="Sherlock G."/>
            <person name="Shah P."/>
            <person name="Silverstein K.A."/>
            <person name="Skrzypek M.S."/>
            <person name="Soll D."/>
            <person name="Staggs R."/>
            <person name="Stansfield I."/>
            <person name="Stumpf M.P."/>
            <person name="Sudbery P.E."/>
            <person name="Srikantha T."/>
            <person name="Zeng Q."/>
            <person name="Berman J."/>
            <person name="Berriman M."/>
            <person name="Heitman J."/>
            <person name="Gow N.A."/>
            <person name="Lorenz M.C."/>
            <person name="Birren B.W."/>
            <person name="Kellis M."/>
            <person name="Cuomo C.A."/>
        </authorList>
    </citation>
    <scope>NUCLEOTIDE SEQUENCE [LARGE SCALE GENOMIC DNA]</scope>
    <source>
        <strain evidence="16">ATCC MYA-3404 / T1</strain>
    </source>
</reference>
<dbReference type="AlphaFoldDB" id="C5M441"/>
<proteinExistence type="inferred from homology"/>
<feature type="coiled-coil region" evidence="12">
    <location>
        <begin position="455"/>
        <end position="499"/>
    </location>
</feature>
<evidence type="ECO:0000313" key="16">
    <source>
        <dbReference type="Proteomes" id="UP000002037"/>
    </source>
</evidence>
<dbReference type="VEuPathDB" id="FungiDB:CTRG_00830"/>
<keyword evidence="9 11" id="KW-0131">Cell cycle</keyword>
<evidence type="ECO:0000256" key="9">
    <source>
        <dbReference type="ARBA" id="ARBA00023306"/>
    </source>
</evidence>
<evidence type="ECO:0000259" key="14">
    <source>
        <dbReference type="Pfam" id="PF03801"/>
    </source>
</evidence>
<evidence type="ECO:0000256" key="12">
    <source>
        <dbReference type="SAM" id="Coils"/>
    </source>
</evidence>
<feature type="compositionally biased region" description="Low complexity" evidence="13">
    <location>
        <begin position="109"/>
        <end position="159"/>
    </location>
</feature>
<comment type="subunit">
    <text evidence="2">Component of the NDC80 complex, which consists of NDC80, NUF2, SPC24 and SPC25.</text>
</comment>
<comment type="function">
    <text evidence="11">Acts as a component of the essential kinetochore-associated NDC80 complex, which is required for chromosome segregation and spindle checkpoint activity.</text>
</comment>
<comment type="subcellular location">
    <subcellularLocation>
        <location evidence="11">Chromosome</location>
        <location evidence="11">Centromere</location>
        <location evidence="11">Kinetochore</location>
    </subcellularLocation>
    <subcellularLocation>
        <location evidence="11">Nucleus</location>
    </subcellularLocation>
</comment>
<dbReference type="GO" id="GO:0005634">
    <property type="term" value="C:nucleus"/>
    <property type="evidence" value="ECO:0007669"/>
    <property type="project" value="UniProtKB-SubCell"/>
</dbReference>
<evidence type="ECO:0000256" key="2">
    <source>
        <dbReference type="ARBA" id="ARBA00011562"/>
    </source>
</evidence>
<dbReference type="Gene3D" id="1.10.418.30">
    <property type="entry name" value="Ncd80 complex, Ncd80 subunit"/>
    <property type="match status" value="1"/>
</dbReference>
<feature type="region of interest" description="Disordered" evidence="13">
    <location>
        <begin position="54"/>
        <end position="171"/>
    </location>
</feature>
<evidence type="ECO:0000256" key="4">
    <source>
        <dbReference type="ARBA" id="ARBA00022618"/>
    </source>
</evidence>
<dbReference type="STRING" id="294747.C5M441"/>
<feature type="compositionally biased region" description="Polar residues" evidence="13">
    <location>
        <begin position="80"/>
        <end position="108"/>
    </location>
</feature>
<dbReference type="GO" id="GO:0051315">
    <property type="term" value="P:attachment of mitotic spindle microtubules to kinetochore"/>
    <property type="evidence" value="ECO:0007669"/>
    <property type="project" value="UniProtKB-UniRule"/>
</dbReference>
<dbReference type="GeneID" id="8297654"/>
<gene>
    <name evidence="15" type="ORF">CTRG_00830</name>
</gene>
<dbReference type="Pfam" id="PF03801">
    <property type="entry name" value="Ndc80_HEC"/>
    <property type="match status" value="1"/>
</dbReference>
<keyword evidence="4 11" id="KW-0132">Cell division</keyword>
<evidence type="ECO:0000256" key="6">
    <source>
        <dbReference type="ARBA" id="ARBA00022838"/>
    </source>
</evidence>
<dbReference type="PANTHER" id="PTHR10643:SF2">
    <property type="entry name" value="KINETOCHORE PROTEIN NDC80 HOMOLOG"/>
    <property type="match status" value="1"/>
</dbReference>
<feature type="compositionally biased region" description="Low complexity" evidence="13">
    <location>
        <begin position="58"/>
        <end position="74"/>
    </location>
</feature>
<sequence>MNQTPNVYSIRRQPGVAKSMTKTTNRLSIGSATRTSSIVNNPYRQSLLHASFENATPSSSQQQQQQVSSQQSQQTKRRSTLLSTPASTNKRKQSSGLFSSQHLGSTYRSISASQPTPSSSQVQHQSSSSQHSTPHYALPTSQQQQQQQQQQVPSQQQVQKSSGDPRPLRDRKYQELISKEIIRYLVDHKFELKTSIALTENMLKSPTQKNFNAIFQFLYNQIDPAYVFIKPVEQEITGLLKILNYPYMSTITRSHFSAVGGSNWPTFLGILFWLVELNLSMETLTEEDFLADDDFDRIFIDYTWKSYQSFLNDDVDAMDQHYNEMKVKYNDVQEKLKDELKSAEEQRDELKKRFEEVNSQLKIRDDADRKTVALEDDYIKLKAYNDDVQKRIPDWNQKLEQLSNEVISMEQQVHELQDQKKTIEKDLENRGISIDAVNKMYLERDRLSKTIDSTALKVEESKDKLSDRAFELERNYESIESLTKQYNDLARRINNYVSQITDEAQNASLADYKFLLVLREEIKNPNQQYTREEIFSNTSLKDERQNLLKFRSETDSQILRTRGSAVKISEQCDVEQDKIRDQQLLIEELQMQDNLTKRKSDDLKQQIFQTQAEYSSQIEELEHQTRDTKATIQSDILQLERKLRDVNIEKTILSEDLISKRQRMDEDITRITAFLLNFKTNIQERLIRVADLVQDQLKSEQVDEQEEEGQ</sequence>
<keyword evidence="6 11" id="KW-0995">Kinetochore</keyword>
<evidence type="ECO:0000256" key="3">
    <source>
        <dbReference type="ARBA" id="ARBA00022454"/>
    </source>
</evidence>
<dbReference type="InterPro" id="IPR038273">
    <property type="entry name" value="Ndc80_sf"/>
</dbReference>
<feature type="coiled-coil region" evidence="12">
    <location>
        <begin position="385"/>
        <end position="426"/>
    </location>
</feature>
<keyword evidence="7 12" id="KW-0175">Coiled coil</keyword>
<accession>C5M441</accession>
<feature type="coiled-coil region" evidence="12">
    <location>
        <begin position="572"/>
        <end position="656"/>
    </location>
</feature>
<dbReference type="InterPro" id="IPR055260">
    <property type="entry name" value="Ndc80_CH"/>
</dbReference>
<protein>
    <recommendedName>
        <fullName evidence="11">Kinetochore protein NDC80</fullName>
    </recommendedName>
</protein>
<dbReference type="HOGENOM" id="CLU_012583_1_0_1"/>
<dbReference type="PANTHER" id="PTHR10643">
    <property type="entry name" value="KINETOCHORE PROTEIN NDC80"/>
    <property type="match status" value="1"/>
</dbReference>
<evidence type="ECO:0000256" key="7">
    <source>
        <dbReference type="ARBA" id="ARBA00023054"/>
    </source>
</evidence>
<keyword evidence="8 11" id="KW-0539">Nucleus</keyword>
<name>C5M441_CANTT</name>
<feature type="domain" description="Kinetochore protein Ndc80 CH" evidence="14">
    <location>
        <begin position="143"/>
        <end position="283"/>
    </location>
</feature>
<dbReference type="KEGG" id="ctp:CTRG_00830"/>
<dbReference type="GO" id="GO:0051301">
    <property type="term" value="P:cell division"/>
    <property type="evidence" value="ECO:0007669"/>
    <property type="project" value="UniProtKB-UniRule"/>
</dbReference>